<sequence length="139" mass="15775">MYLVLIICRAKAKRERGEREERRSNSAGLLVSSLHCPKLLLPVLPTSITSTHKYFSQSLLYSHPRKHRKNSLVVVSPPSHGTLSSKNLLQVVDSYRPFSSSKNYSLPRIQNPTALPFLRFSRPVLAFLLPARDWAFMGT</sequence>
<gene>
    <name evidence="1" type="ORF">NE237_014867</name>
</gene>
<dbReference type="Proteomes" id="UP001141806">
    <property type="component" value="Unassembled WGS sequence"/>
</dbReference>
<evidence type="ECO:0000313" key="2">
    <source>
        <dbReference type="Proteomes" id="UP001141806"/>
    </source>
</evidence>
<organism evidence="1 2">
    <name type="scientific">Protea cynaroides</name>
    <dbReference type="NCBI Taxonomy" id="273540"/>
    <lineage>
        <taxon>Eukaryota</taxon>
        <taxon>Viridiplantae</taxon>
        <taxon>Streptophyta</taxon>
        <taxon>Embryophyta</taxon>
        <taxon>Tracheophyta</taxon>
        <taxon>Spermatophyta</taxon>
        <taxon>Magnoliopsida</taxon>
        <taxon>Proteales</taxon>
        <taxon>Proteaceae</taxon>
        <taxon>Protea</taxon>
    </lineage>
</organism>
<dbReference type="AlphaFoldDB" id="A0A9Q0KD52"/>
<evidence type="ECO:0000313" key="1">
    <source>
        <dbReference type="EMBL" id="KAJ4968166.1"/>
    </source>
</evidence>
<proteinExistence type="predicted"/>
<protein>
    <submittedName>
        <fullName evidence="1">Uncharacterized protein</fullName>
    </submittedName>
</protein>
<accession>A0A9Q0KD52</accession>
<name>A0A9Q0KD52_9MAGN</name>
<keyword evidence="2" id="KW-1185">Reference proteome</keyword>
<reference evidence="1" key="1">
    <citation type="journal article" date="2023" name="Plant J.">
        <title>The genome of the king protea, Protea cynaroides.</title>
        <authorList>
            <person name="Chang J."/>
            <person name="Duong T.A."/>
            <person name="Schoeman C."/>
            <person name="Ma X."/>
            <person name="Roodt D."/>
            <person name="Barker N."/>
            <person name="Li Z."/>
            <person name="Van de Peer Y."/>
            <person name="Mizrachi E."/>
        </authorList>
    </citation>
    <scope>NUCLEOTIDE SEQUENCE</scope>
    <source>
        <tissue evidence="1">Young leaves</tissue>
    </source>
</reference>
<dbReference type="EMBL" id="JAMYWD010000006">
    <property type="protein sequence ID" value="KAJ4968166.1"/>
    <property type="molecule type" value="Genomic_DNA"/>
</dbReference>
<comment type="caution">
    <text evidence="1">The sequence shown here is derived from an EMBL/GenBank/DDBJ whole genome shotgun (WGS) entry which is preliminary data.</text>
</comment>